<dbReference type="Proteomes" id="UP000811619">
    <property type="component" value="Unassembled WGS sequence"/>
</dbReference>
<dbReference type="InterPro" id="IPR000917">
    <property type="entry name" value="Sulfatase_N"/>
</dbReference>
<feature type="domain" description="Sulfatase N-terminal" evidence="3">
    <location>
        <begin position="461"/>
        <end position="746"/>
    </location>
</feature>
<organism evidence="4 5">
    <name type="scientific">Claviceps africana</name>
    <dbReference type="NCBI Taxonomy" id="83212"/>
    <lineage>
        <taxon>Eukaryota</taxon>
        <taxon>Fungi</taxon>
        <taxon>Dikarya</taxon>
        <taxon>Ascomycota</taxon>
        <taxon>Pezizomycotina</taxon>
        <taxon>Sordariomycetes</taxon>
        <taxon>Hypocreomycetidae</taxon>
        <taxon>Hypocreales</taxon>
        <taxon>Clavicipitaceae</taxon>
        <taxon>Claviceps</taxon>
    </lineage>
</organism>
<gene>
    <name evidence="4" type="ORF">E4U42_007593</name>
</gene>
<feature type="transmembrane region" description="Helical" evidence="2">
    <location>
        <begin position="264"/>
        <end position="283"/>
    </location>
</feature>
<feature type="transmembrane region" description="Helical" evidence="2">
    <location>
        <begin position="155"/>
        <end position="177"/>
    </location>
</feature>
<keyword evidence="2" id="KW-0472">Membrane</keyword>
<dbReference type="GO" id="GO:0004065">
    <property type="term" value="F:arylsulfatase activity"/>
    <property type="evidence" value="ECO:0007669"/>
    <property type="project" value="TreeGrafter"/>
</dbReference>
<evidence type="ECO:0000313" key="5">
    <source>
        <dbReference type="Proteomes" id="UP000811619"/>
    </source>
</evidence>
<dbReference type="PANTHER" id="PTHR42693">
    <property type="entry name" value="ARYLSULFATASE FAMILY MEMBER"/>
    <property type="match status" value="1"/>
</dbReference>
<dbReference type="Gene3D" id="3.40.720.10">
    <property type="entry name" value="Alkaline Phosphatase, subunit A"/>
    <property type="match status" value="1"/>
</dbReference>
<dbReference type="EMBL" id="SRPY01000881">
    <property type="protein sequence ID" value="KAG5916577.1"/>
    <property type="molecule type" value="Genomic_DNA"/>
</dbReference>
<dbReference type="PANTHER" id="PTHR42693:SF32">
    <property type="entry name" value="SULFATASE DOMAIN PROTEIN (AFU_ORTHOLOGUE AFUA_2G17610)"/>
    <property type="match status" value="1"/>
</dbReference>
<feature type="transmembrane region" description="Helical" evidence="2">
    <location>
        <begin position="42"/>
        <end position="63"/>
    </location>
</feature>
<dbReference type="InterPro" id="IPR017850">
    <property type="entry name" value="Alkaline_phosphatase_core_sf"/>
</dbReference>
<dbReference type="Pfam" id="PF00884">
    <property type="entry name" value="Sulfatase"/>
    <property type="match status" value="1"/>
</dbReference>
<protein>
    <recommendedName>
        <fullName evidence="3">Sulfatase N-terminal domain-containing protein</fullName>
    </recommendedName>
</protein>
<evidence type="ECO:0000313" key="4">
    <source>
        <dbReference type="EMBL" id="KAG5916577.1"/>
    </source>
</evidence>
<accession>A0A8K0J0Y4</accession>
<feature type="transmembrane region" description="Helical" evidence="2">
    <location>
        <begin position="83"/>
        <end position="106"/>
    </location>
</feature>
<dbReference type="AlphaFoldDB" id="A0A8K0J0Y4"/>
<evidence type="ECO:0000256" key="2">
    <source>
        <dbReference type="SAM" id="Phobius"/>
    </source>
</evidence>
<dbReference type="OrthoDB" id="103349at2759"/>
<comment type="caution">
    <text evidence="4">The sequence shown here is derived from an EMBL/GenBank/DDBJ whole genome shotgun (WGS) entry which is preliminary data.</text>
</comment>
<keyword evidence="5" id="KW-1185">Reference proteome</keyword>
<sequence length="883" mass="99079">MTDWNYNQASSSLAARFASRRCAFTNRRMCLAVASRFANRRLVFSVAAVSILSAKCIHIYAHITSLAPADVALWGPSFFVQDTALLLALRLLLDAELPAFAAIACLRASATTLACFITAVQHVLASINISFFLVAGSELHWRNMGLAADSSSWSVLLTGLVSCSGVFGVILVTGWLLQDLCFTLAAMAIDTVKLPLTFLFRKISSLRQAQRQRRASAVEYDHVPQKEFDLEDGSDEGDDEYHYQGTSHEAALLPCSLVEKKVTWLVYTVMGTLLVVQGVSFIVRPTESALIFMSWTPILLPVIDFAHSAPTLGSLYPLHSQSMGWDLDNQTALADPIRWDWLPELGKPLAGFEDWYEPGAQHYNAAHDPLKMSNMDDDLLAPLRGKLRDVHIRHVVLIKLESTRKDVFPIKKGGLIWQKLAKTWDNGTFPDEVHERLSTLTKTARFLTGDYNDGFGHNETRRRGGINANNDHTAATYTLKSVPGTLCGISPLVADFNIEYKHHVYQPCLPHIFNAFNSLPRSNDSAEGTGEDATGRGYTEYKWSNSFMMSVTNSYDKQDLLMPVLGYADDEFIFKEYLQSDAAKFGKVTLPDINYYGMRESAIADYIEDAFKTARETNQRVFLTHLTSTAHHPFRMPDDEAYVPLASGDALEDLSHYVNTVGFVDRWLGRILEMLEEQGVSEETLVVLVGDHGISVAETASITPYYQPHIANFHVPLVLSHPRLPVMDIDSAVSSTSILPTILDLLVETGSLSRRESKAARDLVRNYEGQSLLRPLHDVSEQTGHAHWQFTVMNPGRAQVATRSARDARWRLIVPVVKDVEWRFTNVEEDPHEQDPILSFGFETLLQLIEEKHGSEAARWTEQALLVTRWWVDENARRWRFEP</sequence>
<evidence type="ECO:0000259" key="3">
    <source>
        <dbReference type="Pfam" id="PF00884"/>
    </source>
</evidence>
<dbReference type="SUPFAM" id="SSF53649">
    <property type="entry name" value="Alkaline phosphatase-like"/>
    <property type="match status" value="1"/>
</dbReference>
<proteinExistence type="inferred from homology"/>
<keyword evidence="2" id="KW-1133">Transmembrane helix</keyword>
<feature type="transmembrane region" description="Helical" evidence="2">
    <location>
        <begin position="113"/>
        <end position="135"/>
    </location>
</feature>
<name>A0A8K0J0Y4_9HYPO</name>
<dbReference type="InterPro" id="IPR050738">
    <property type="entry name" value="Sulfatase"/>
</dbReference>
<keyword evidence="2" id="KW-0812">Transmembrane</keyword>
<comment type="similarity">
    <text evidence="1">Belongs to the sulfatase family.</text>
</comment>
<reference evidence="4" key="1">
    <citation type="journal article" date="2020" name="bioRxiv">
        <title>Whole genome comparisons of ergot fungi reveals the divergence and evolution of species within the genus Claviceps are the result of varying mechanisms driving genome evolution and host range expansion.</title>
        <authorList>
            <person name="Wyka S.A."/>
            <person name="Mondo S.J."/>
            <person name="Liu M."/>
            <person name="Dettman J."/>
            <person name="Nalam V."/>
            <person name="Broders K.D."/>
        </authorList>
    </citation>
    <scope>NUCLEOTIDE SEQUENCE</scope>
    <source>
        <strain evidence="4">CCC 489</strain>
    </source>
</reference>
<evidence type="ECO:0000256" key="1">
    <source>
        <dbReference type="ARBA" id="ARBA00008779"/>
    </source>
</evidence>